<evidence type="ECO:0000313" key="2">
    <source>
        <dbReference type="EMBL" id="TNV15851.1"/>
    </source>
</evidence>
<feature type="transmembrane region" description="Helical" evidence="1">
    <location>
        <begin position="15"/>
        <end position="40"/>
    </location>
</feature>
<organism evidence="2 3">
    <name type="scientific">Ochrobactrum teleogrylli</name>
    <dbReference type="NCBI Taxonomy" id="2479765"/>
    <lineage>
        <taxon>Bacteria</taxon>
        <taxon>Pseudomonadati</taxon>
        <taxon>Pseudomonadota</taxon>
        <taxon>Alphaproteobacteria</taxon>
        <taxon>Hyphomicrobiales</taxon>
        <taxon>Brucellaceae</taxon>
        <taxon>Brucella/Ochrobactrum group</taxon>
        <taxon>Ochrobactrum</taxon>
    </lineage>
</organism>
<gene>
    <name evidence="2" type="ORF">FIC94_11225</name>
</gene>
<sequence>MTLTEVFASFGLADWIAFSLVASIIIAFPVIVILATYYTVRTNYRVAVRLWRDRKEVSRDVINSIFL</sequence>
<keyword evidence="3" id="KW-1185">Reference proteome</keyword>
<dbReference type="RefSeq" id="WP_140024935.1">
    <property type="nucleotide sequence ID" value="NZ_JBHUFG010000016.1"/>
</dbReference>
<dbReference type="EMBL" id="VEWL01000006">
    <property type="protein sequence ID" value="TNV15851.1"/>
    <property type="molecule type" value="Genomic_DNA"/>
</dbReference>
<evidence type="ECO:0000256" key="1">
    <source>
        <dbReference type="SAM" id="Phobius"/>
    </source>
</evidence>
<reference evidence="2 3" key="1">
    <citation type="submission" date="2019-06" db="EMBL/GenBank/DDBJ databases">
        <title>Ochrobactrum cricket sp.nov., isolated from the insect Teleogryllus occipitalis living in deserted cropland.</title>
        <authorList>
            <person name="Hu M."/>
        </authorList>
    </citation>
    <scope>NUCLEOTIDE SEQUENCE [LARGE SCALE GENOMIC DNA]</scope>
    <source>
        <strain evidence="2 3">LCB8</strain>
    </source>
</reference>
<dbReference type="Proteomes" id="UP000312784">
    <property type="component" value="Unassembled WGS sequence"/>
</dbReference>
<proteinExistence type="predicted"/>
<comment type="caution">
    <text evidence="2">The sequence shown here is derived from an EMBL/GenBank/DDBJ whole genome shotgun (WGS) entry which is preliminary data.</text>
</comment>
<protein>
    <submittedName>
        <fullName evidence="2">Uncharacterized protein</fullName>
    </submittedName>
</protein>
<name>A0ABY2Y3H2_9HYPH</name>
<evidence type="ECO:0000313" key="3">
    <source>
        <dbReference type="Proteomes" id="UP000312784"/>
    </source>
</evidence>
<accession>A0ABY2Y3H2</accession>
<keyword evidence="1" id="KW-0472">Membrane</keyword>
<keyword evidence="1" id="KW-0812">Transmembrane</keyword>
<keyword evidence="1" id="KW-1133">Transmembrane helix</keyword>